<protein>
    <submittedName>
        <fullName evidence="1">Uncharacterized protein</fullName>
    </submittedName>
</protein>
<organism evidence="1 2">
    <name type="scientific">Trichonephila clavipes</name>
    <name type="common">Golden silk orbweaver</name>
    <name type="synonym">Nephila clavipes</name>
    <dbReference type="NCBI Taxonomy" id="2585209"/>
    <lineage>
        <taxon>Eukaryota</taxon>
        <taxon>Metazoa</taxon>
        <taxon>Ecdysozoa</taxon>
        <taxon>Arthropoda</taxon>
        <taxon>Chelicerata</taxon>
        <taxon>Arachnida</taxon>
        <taxon>Araneae</taxon>
        <taxon>Araneomorphae</taxon>
        <taxon>Entelegynae</taxon>
        <taxon>Araneoidea</taxon>
        <taxon>Nephilidae</taxon>
        <taxon>Trichonephila</taxon>
    </lineage>
</organism>
<evidence type="ECO:0000313" key="1">
    <source>
        <dbReference type="EMBL" id="GFY00531.1"/>
    </source>
</evidence>
<gene>
    <name evidence="1" type="ORF">TNCV_2139281</name>
</gene>
<sequence>MVSAMQLETVSGEMEELELEAHHILLNDWLEHRTPDRKAWVRCPMPPTSLRVHTDPMPKLWRWRSVVSPSTANLSNLSHRLWQHSFLPFGNFTELNRTVTCMMLKAKANDRRTSRQLPR</sequence>
<proteinExistence type="predicted"/>
<comment type="caution">
    <text evidence="1">The sequence shown here is derived from an EMBL/GenBank/DDBJ whole genome shotgun (WGS) entry which is preliminary data.</text>
</comment>
<keyword evidence="2" id="KW-1185">Reference proteome</keyword>
<reference evidence="1" key="1">
    <citation type="submission" date="2020-08" db="EMBL/GenBank/DDBJ databases">
        <title>Multicomponent nature underlies the extraordinary mechanical properties of spider dragline silk.</title>
        <authorList>
            <person name="Kono N."/>
            <person name="Nakamura H."/>
            <person name="Mori M."/>
            <person name="Yoshida Y."/>
            <person name="Ohtoshi R."/>
            <person name="Malay A.D."/>
            <person name="Moran D.A.P."/>
            <person name="Tomita M."/>
            <person name="Numata K."/>
            <person name="Arakawa K."/>
        </authorList>
    </citation>
    <scope>NUCLEOTIDE SEQUENCE</scope>
</reference>
<evidence type="ECO:0000313" key="2">
    <source>
        <dbReference type="Proteomes" id="UP000887159"/>
    </source>
</evidence>
<name>A0A8X6S1X4_TRICX</name>
<dbReference type="AlphaFoldDB" id="A0A8X6S1X4"/>
<dbReference type="EMBL" id="BMAU01021221">
    <property type="protein sequence ID" value="GFY00531.1"/>
    <property type="molecule type" value="Genomic_DNA"/>
</dbReference>
<accession>A0A8X6S1X4</accession>
<dbReference type="Proteomes" id="UP000887159">
    <property type="component" value="Unassembled WGS sequence"/>
</dbReference>